<keyword evidence="5" id="KW-1003">Cell membrane</keyword>
<dbReference type="PANTHER" id="PTHR30024">
    <property type="entry name" value="ALIPHATIC SULFONATES-BINDING PROTEIN-RELATED"/>
    <property type="match status" value="1"/>
</dbReference>
<sequence>MKRFLSIIALAALSLVLAACGSSGEASGGDESGDGSKEITIGYFPNINHVAGMVAEEKDLYSETLPDGTTVKYQYFPDGSAFMTAIETGDIQGGLVGPGPAMNHFTSGAEINVVGAGSTGGTVIMARKDANIESPEDMKGKTFISPRVGCTHDVQFETMMKEEYGITSDRTGGEMKHVTGKPATYHSMFTTGNVDAATVPEPWASVIEEKGSGKVLVDTKDVAYGETLPAAVFVTSQDLVENKPDLVQSIVDGHKKATEFIQDNPAEAKEIAIKKIKEITDQELSASVIDNAWERINFTYEVDAEVLQEFANSSHDLEFLKEKPDLEGLVDTSFIE</sequence>
<protein>
    <submittedName>
        <fullName evidence="10">NitT/TauT family transport system substrate-binding protein</fullName>
    </submittedName>
</protein>
<dbReference type="NCBIfam" id="TIGR01728">
    <property type="entry name" value="SsuA_fam"/>
    <property type="match status" value="1"/>
</dbReference>
<evidence type="ECO:0000313" key="11">
    <source>
        <dbReference type="Proteomes" id="UP000199444"/>
    </source>
</evidence>
<keyword evidence="7 9" id="KW-0732">Signal</keyword>
<gene>
    <name evidence="10" type="ORF">SAMN05216231_0799</name>
</gene>
<keyword evidence="11" id="KW-1185">Reference proteome</keyword>
<keyword evidence="6" id="KW-0997">Cell inner membrane</keyword>
<reference evidence="10 11" key="1">
    <citation type="submission" date="2016-10" db="EMBL/GenBank/DDBJ databases">
        <authorList>
            <person name="de Groot N.N."/>
        </authorList>
    </citation>
    <scope>NUCLEOTIDE SEQUENCE [LARGE SCALE GENOMIC DNA]</scope>
    <source>
        <strain evidence="10 11">CGMCC 1.10449</strain>
    </source>
</reference>
<dbReference type="CDD" id="cd13553">
    <property type="entry name" value="PBP2_NrtA_CpmA_like"/>
    <property type="match status" value="1"/>
</dbReference>
<evidence type="ECO:0000256" key="7">
    <source>
        <dbReference type="ARBA" id="ARBA00022729"/>
    </source>
</evidence>
<keyword evidence="4" id="KW-0813">Transport</keyword>
<dbReference type="SUPFAM" id="SSF53850">
    <property type="entry name" value="Periplasmic binding protein-like II"/>
    <property type="match status" value="1"/>
</dbReference>
<evidence type="ECO:0000313" key="10">
    <source>
        <dbReference type="EMBL" id="SDQ17529.1"/>
    </source>
</evidence>
<dbReference type="GO" id="GO:0005886">
    <property type="term" value="C:plasma membrane"/>
    <property type="evidence" value="ECO:0007669"/>
    <property type="project" value="UniProtKB-SubCell"/>
</dbReference>
<dbReference type="GO" id="GO:0042626">
    <property type="term" value="F:ATPase-coupled transmembrane transporter activity"/>
    <property type="evidence" value="ECO:0007669"/>
    <property type="project" value="InterPro"/>
</dbReference>
<dbReference type="InterPro" id="IPR010067">
    <property type="entry name" value="ABC_SsuA_sub-bd"/>
</dbReference>
<dbReference type="GO" id="GO:0042597">
    <property type="term" value="C:periplasmic space"/>
    <property type="evidence" value="ECO:0007669"/>
    <property type="project" value="UniProtKB-SubCell"/>
</dbReference>
<dbReference type="InterPro" id="IPR044527">
    <property type="entry name" value="NrtA/CpmA_ABC-bd_dom"/>
</dbReference>
<evidence type="ECO:0000256" key="8">
    <source>
        <dbReference type="ARBA" id="ARBA00023136"/>
    </source>
</evidence>
<evidence type="ECO:0000256" key="1">
    <source>
        <dbReference type="ARBA" id="ARBA00004418"/>
    </source>
</evidence>
<dbReference type="PANTHER" id="PTHR30024:SF47">
    <property type="entry name" value="TAURINE-BINDING PERIPLASMIC PROTEIN"/>
    <property type="match status" value="1"/>
</dbReference>
<dbReference type="Gene3D" id="3.40.190.10">
    <property type="entry name" value="Periplasmic binding protein-like II"/>
    <property type="match status" value="2"/>
</dbReference>
<dbReference type="AlphaFoldDB" id="A0A1H0YQV4"/>
<dbReference type="EMBL" id="FNKD01000001">
    <property type="protein sequence ID" value="SDQ17529.1"/>
    <property type="molecule type" value="Genomic_DNA"/>
</dbReference>
<organism evidence="10 11">
    <name type="scientific">Virgibacillus salinus</name>
    <dbReference type="NCBI Taxonomy" id="553311"/>
    <lineage>
        <taxon>Bacteria</taxon>
        <taxon>Bacillati</taxon>
        <taxon>Bacillota</taxon>
        <taxon>Bacilli</taxon>
        <taxon>Bacillales</taxon>
        <taxon>Bacillaceae</taxon>
        <taxon>Virgibacillus</taxon>
    </lineage>
</organism>
<dbReference type="Pfam" id="PF13379">
    <property type="entry name" value="NMT1_2"/>
    <property type="match status" value="1"/>
</dbReference>
<proteinExistence type="inferred from homology"/>
<dbReference type="STRING" id="553311.SAMN05216231_0799"/>
<dbReference type="RefSeq" id="WP_092491649.1">
    <property type="nucleotide sequence ID" value="NZ_FNKD01000001.1"/>
</dbReference>
<evidence type="ECO:0000256" key="3">
    <source>
        <dbReference type="ARBA" id="ARBA00010742"/>
    </source>
</evidence>
<comment type="subcellular location">
    <subcellularLocation>
        <location evidence="2">Cell inner membrane</location>
    </subcellularLocation>
    <subcellularLocation>
        <location evidence="1">Periplasm</location>
    </subcellularLocation>
</comment>
<evidence type="ECO:0000256" key="5">
    <source>
        <dbReference type="ARBA" id="ARBA00022475"/>
    </source>
</evidence>
<dbReference type="Proteomes" id="UP000199444">
    <property type="component" value="Unassembled WGS sequence"/>
</dbReference>
<feature type="chain" id="PRO_5011661671" evidence="9">
    <location>
        <begin position="29"/>
        <end position="336"/>
    </location>
</feature>
<evidence type="ECO:0000256" key="4">
    <source>
        <dbReference type="ARBA" id="ARBA00022448"/>
    </source>
</evidence>
<evidence type="ECO:0000256" key="2">
    <source>
        <dbReference type="ARBA" id="ARBA00004533"/>
    </source>
</evidence>
<accession>A0A1H0YQV4</accession>
<feature type="signal peptide" evidence="9">
    <location>
        <begin position="1"/>
        <end position="28"/>
    </location>
</feature>
<dbReference type="PROSITE" id="PS51257">
    <property type="entry name" value="PROKAR_LIPOPROTEIN"/>
    <property type="match status" value="1"/>
</dbReference>
<keyword evidence="8" id="KW-0472">Membrane</keyword>
<evidence type="ECO:0000256" key="6">
    <source>
        <dbReference type="ARBA" id="ARBA00022519"/>
    </source>
</evidence>
<name>A0A1H0YQV4_9BACI</name>
<evidence type="ECO:0000256" key="9">
    <source>
        <dbReference type="SAM" id="SignalP"/>
    </source>
</evidence>
<comment type="similarity">
    <text evidence="3">Belongs to the bacterial solute-binding protein SsuA/TauA family.</text>
</comment>